<evidence type="ECO:0000313" key="4">
    <source>
        <dbReference type="Proteomes" id="UP000317935"/>
    </source>
</evidence>
<dbReference type="Proteomes" id="UP000509742">
    <property type="component" value="Chromosome"/>
</dbReference>
<dbReference type="AlphaFoldDB" id="A0A6J4CZB9"/>
<evidence type="ECO:0000313" key="3">
    <source>
        <dbReference type="EMBL" id="BCD70848.1"/>
    </source>
</evidence>
<dbReference type="Proteomes" id="UP000317935">
    <property type="component" value="Chromosome"/>
</dbReference>
<name>A0A6J4CZB9_9HELI</name>
<protein>
    <recommendedName>
        <fullName evidence="6">Periplasmic protein</fullName>
    </recommendedName>
</protein>
<organism evidence="3 4">
    <name type="scientific">Helicobacter suis</name>
    <dbReference type="NCBI Taxonomy" id="104628"/>
    <lineage>
        <taxon>Bacteria</taxon>
        <taxon>Pseudomonadati</taxon>
        <taxon>Campylobacterota</taxon>
        <taxon>Epsilonproteobacteria</taxon>
        <taxon>Campylobacterales</taxon>
        <taxon>Helicobacteraceae</taxon>
        <taxon>Helicobacter</taxon>
    </lineage>
</organism>
<keyword evidence="5" id="KW-1185">Reference proteome</keyword>
<reference evidence="2 5" key="2">
    <citation type="submission" date="2020-04" db="EMBL/GenBank/DDBJ databases">
        <title>Genomic analysis of gastric non-Helicobacter pylori Helicobacters isolated in Japan.</title>
        <authorList>
            <person name="Suzuki M."/>
            <person name="Rimbara E."/>
        </authorList>
    </citation>
    <scope>NUCLEOTIDE SEQUENCE [LARGE SCALE GENOMIC DNA]</scope>
    <source>
        <strain evidence="2 5">NHP19-0020</strain>
    </source>
</reference>
<keyword evidence="1" id="KW-0732">Signal</keyword>
<reference evidence="3 4" key="1">
    <citation type="submission" date="2019-06" db="EMBL/GenBank/DDBJ databases">
        <title>Complete genome sequence of Helicobacter suis SNTW101c.</title>
        <authorList>
            <person name="Rimbara E."/>
            <person name="Suzuki M."/>
            <person name="Matsui H."/>
            <person name="Nakamura M."/>
            <person name="Mori S."/>
            <person name="Shibayama K."/>
        </authorList>
    </citation>
    <scope>NUCLEOTIDE SEQUENCE [LARGE SCALE GENOMIC DNA]</scope>
    <source>
        <strain evidence="3 4">SNTW101c</strain>
    </source>
</reference>
<dbReference type="EMBL" id="AP019774">
    <property type="protein sequence ID" value="BCD70848.1"/>
    <property type="molecule type" value="Genomic_DNA"/>
</dbReference>
<evidence type="ECO:0008006" key="6">
    <source>
        <dbReference type="Google" id="ProtNLM"/>
    </source>
</evidence>
<gene>
    <name evidence="2" type="ORF">NHP190020_15560</name>
    <name evidence="3" type="ORF">SNTW_14930</name>
</gene>
<accession>A0A6J4CZB9</accession>
<dbReference type="EMBL" id="AP023036">
    <property type="protein sequence ID" value="BCD46517.1"/>
    <property type="molecule type" value="Genomic_DNA"/>
</dbReference>
<sequence length="201" mass="23322">MRLLMLALLAFPLCAKPLVIASDLSNQEGFLDLLQEVFQQDNSQKINWIKPPKRICMAQGYILSKSALQGMGKIKAEKALFQEELLLLGSKQWQGYFQGKKPAKVLDILKNTPHLKMMLHTFKPYQSSDLILISYRLYLQKKNTLPPLLYKPLHMRYFWANPCHSQEGKIFLKWLESPRAQESIQGFRIDYHTIFTPLKGL</sequence>
<evidence type="ECO:0000313" key="2">
    <source>
        <dbReference type="EMBL" id="BCD46517.1"/>
    </source>
</evidence>
<evidence type="ECO:0000256" key="1">
    <source>
        <dbReference type="SAM" id="SignalP"/>
    </source>
</evidence>
<feature type="chain" id="PRO_5026867821" description="Periplasmic protein" evidence="1">
    <location>
        <begin position="22"/>
        <end position="201"/>
    </location>
</feature>
<feature type="signal peptide" evidence="1">
    <location>
        <begin position="1"/>
        <end position="21"/>
    </location>
</feature>
<evidence type="ECO:0000313" key="5">
    <source>
        <dbReference type="Proteomes" id="UP000509742"/>
    </source>
</evidence>
<proteinExistence type="predicted"/>